<evidence type="ECO:0000313" key="2">
    <source>
        <dbReference type="EMBL" id="PFG27039.1"/>
    </source>
</evidence>
<proteinExistence type="predicted"/>
<accession>A0A2A9DM99</accession>
<dbReference type="GO" id="GO:1902604">
    <property type="term" value="P:p-aminobenzoyl-glutamate transmembrane transport"/>
    <property type="evidence" value="ECO:0007669"/>
    <property type="project" value="InterPro"/>
</dbReference>
<dbReference type="InterPro" id="IPR004697">
    <property type="entry name" value="AbgT"/>
</dbReference>
<dbReference type="STRING" id="1724.GCA_001044175_00183"/>
<feature type="transmembrane region" description="Helical" evidence="1">
    <location>
        <begin position="391"/>
        <end position="410"/>
    </location>
</feature>
<gene>
    <name evidence="2" type="ORF">ATK06_0085</name>
</gene>
<keyword evidence="1" id="KW-0812">Transmembrane</keyword>
<dbReference type="EMBL" id="PDJF01000001">
    <property type="protein sequence ID" value="PFG27039.1"/>
    <property type="molecule type" value="Genomic_DNA"/>
</dbReference>
<feature type="transmembrane region" description="Helical" evidence="1">
    <location>
        <begin position="527"/>
        <end position="546"/>
    </location>
</feature>
<feature type="transmembrane region" description="Helical" evidence="1">
    <location>
        <begin position="217"/>
        <end position="240"/>
    </location>
</feature>
<comment type="caution">
    <text evidence="2">The sequence shown here is derived from an EMBL/GenBank/DDBJ whole genome shotgun (WGS) entry which is preliminary data.</text>
</comment>
<feature type="transmembrane region" description="Helical" evidence="1">
    <location>
        <begin position="470"/>
        <end position="490"/>
    </location>
</feature>
<keyword evidence="1" id="KW-1133">Transmembrane helix</keyword>
<dbReference type="Pfam" id="PF03806">
    <property type="entry name" value="ABG_transport"/>
    <property type="match status" value="2"/>
</dbReference>
<feature type="transmembrane region" description="Helical" evidence="1">
    <location>
        <begin position="260"/>
        <end position="280"/>
    </location>
</feature>
<dbReference type="AlphaFoldDB" id="A0A2A9DM99"/>
<dbReference type="PANTHER" id="PTHR30282:SF0">
    <property type="entry name" value="P-AMINOBENZOYL-GLUTAMATE TRANSPORT PROTEIN"/>
    <property type="match status" value="1"/>
</dbReference>
<feature type="transmembrane region" description="Helical" evidence="1">
    <location>
        <begin position="497"/>
        <end position="515"/>
    </location>
</feature>
<feature type="transmembrane region" description="Helical" evidence="1">
    <location>
        <begin position="174"/>
        <end position="205"/>
    </location>
</feature>
<evidence type="ECO:0000313" key="3">
    <source>
        <dbReference type="Proteomes" id="UP000221653"/>
    </source>
</evidence>
<dbReference type="GO" id="GO:0015558">
    <property type="term" value="F:secondary active p-aminobenzoyl-glutamate transmembrane transporter activity"/>
    <property type="evidence" value="ECO:0007669"/>
    <property type="project" value="InterPro"/>
</dbReference>
<feature type="transmembrane region" description="Helical" evidence="1">
    <location>
        <begin position="134"/>
        <end position="154"/>
    </location>
</feature>
<protein>
    <submittedName>
        <fullName evidence="2">Aminobenzoyl-glutamate transport protein</fullName>
    </submittedName>
</protein>
<organism evidence="2 3">
    <name type="scientific">Corynebacterium renale</name>
    <dbReference type="NCBI Taxonomy" id="1724"/>
    <lineage>
        <taxon>Bacteria</taxon>
        <taxon>Bacillati</taxon>
        <taxon>Actinomycetota</taxon>
        <taxon>Actinomycetes</taxon>
        <taxon>Mycobacteriales</taxon>
        <taxon>Corynebacteriaceae</taxon>
        <taxon>Corynebacterium</taxon>
    </lineage>
</organism>
<name>A0A2A9DM99_9CORY</name>
<keyword evidence="3" id="KW-1185">Reference proteome</keyword>
<keyword evidence="1" id="KW-0472">Membrane</keyword>
<feature type="transmembrane region" description="Helical" evidence="1">
    <location>
        <begin position="350"/>
        <end position="371"/>
    </location>
</feature>
<dbReference type="Proteomes" id="UP000221653">
    <property type="component" value="Unassembled WGS sequence"/>
</dbReference>
<feature type="transmembrane region" description="Helical" evidence="1">
    <location>
        <begin position="431"/>
        <end position="450"/>
    </location>
</feature>
<dbReference type="PANTHER" id="PTHR30282">
    <property type="entry name" value="P-AMINOBENZOYL GLUTAMATE TRANSPORTER"/>
    <property type="match status" value="1"/>
</dbReference>
<sequence length="598" mass="64464">MLRARIYAGGEGCGVVDKRKFPDAALQLPVEFEFHFAVYDKGQTMTSQTSPPAENTQEKTRKGPLYWVERIGNALPDPYWLFVILAGVTVLASWLGSRADLKVEDPNSGEIVGVENLLTADGVQTMIKEAVNNFVSFPPLGVILIVMLGVAVAENSGLIGAAMRWAVRGVSPKWITFAVAMTAVTGSIASDAVFIIMIPLGAAAFREVGRSPITGVIVAFAASAGGFNASLLLNITDVLLGGITTSAAQFVDPDYEVSPLANYFFVMPSSIVLALLITVVTELVTKKRVNSIVDPDAVDYEEAAFDSPDEQLQGNKQYDAHKAASETSFGVTNPRKEQEKQWIQDRENKALRVTAIVFVLMLAAYFALLFVSGSPLQGPGGAVMESVLIRNIAVVIAVMFFVLGVTYGLVFGSINSSADIPSYMGKGIKSMVGVLVLFFAASQFLAYFEWSNLGIWIAVKGAEFLEAVSLPEPLLFALFVLIVVAINMFITSGSAQWALMAPIIVPMFMLLGVAPEVTQMLYRIGDAPASTITPMSPYFAIALTYLRQYYKKGGVGTLISLCLPHAVVMLVGWFLFFLAWYYLGIPLGPGTPTPGETF</sequence>
<feature type="transmembrane region" description="Helical" evidence="1">
    <location>
        <begin position="558"/>
        <end position="583"/>
    </location>
</feature>
<evidence type="ECO:0000256" key="1">
    <source>
        <dbReference type="SAM" id="Phobius"/>
    </source>
</evidence>
<reference evidence="2 3" key="1">
    <citation type="submission" date="2017-10" db="EMBL/GenBank/DDBJ databases">
        <title>Sequencing the genomes of 1000 actinobacteria strains.</title>
        <authorList>
            <person name="Klenk H.-P."/>
        </authorList>
    </citation>
    <scope>NUCLEOTIDE SEQUENCE [LARGE SCALE GENOMIC DNA]</scope>
    <source>
        <strain evidence="2 3">DSM 20688</strain>
    </source>
</reference>